<evidence type="ECO:0000313" key="1">
    <source>
        <dbReference type="EMBL" id="SFL09851.1"/>
    </source>
</evidence>
<dbReference type="Proteomes" id="UP000199152">
    <property type="component" value="Unassembled WGS sequence"/>
</dbReference>
<name>A0A1I4F0D0_9ACTN</name>
<dbReference type="EMBL" id="FOSW01000006">
    <property type="protein sequence ID" value="SFL09851.1"/>
    <property type="molecule type" value="Genomic_DNA"/>
</dbReference>
<accession>A0A1I4F0D0</accession>
<organism evidence="1 2">
    <name type="scientific">Geodermatophilus ruber</name>
    <dbReference type="NCBI Taxonomy" id="504800"/>
    <lineage>
        <taxon>Bacteria</taxon>
        <taxon>Bacillati</taxon>
        <taxon>Actinomycetota</taxon>
        <taxon>Actinomycetes</taxon>
        <taxon>Geodermatophilales</taxon>
        <taxon>Geodermatophilaceae</taxon>
        <taxon>Geodermatophilus</taxon>
    </lineage>
</organism>
<protein>
    <submittedName>
        <fullName evidence="1">Uncharacterized protein</fullName>
    </submittedName>
</protein>
<keyword evidence="2" id="KW-1185">Reference proteome</keyword>
<gene>
    <name evidence="1" type="ORF">SAMN04488085_106217</name>
</gene>
<evidence type="ECO:0000313" key="2">
    <source>
        <dbReference type="Proteomes" id="UP000199152"/>
    </source>
</evidence>
<dbReference type="AlphaFoldDB" id="A0A1I4F0D0"/>
<sequence>MTTGSCCRYAPIPDSTISGVPTLRIAQDDVADELLGRDPLALVIGMLLDQHMGWLELHGFGAAEQAALRARLRA</sequence>
<dbReference type="InParanoid" id="A0A1I4F0D0"/>
<proteinExistence type="predicted"/>
<reference evidence="1 2" key="1">
    <citation type="submission" date="2016-10" db="EMBL/GenBank/DDBJ databases">
        <authorList>
            <person name="de Groot N.N."/>
        </authorList>
    </citation>
    <scope>NUCLEOTIDE SEQUENCE [LARGE SCALE GENOMIC DNA]</scope>
    <source>
        <strain evidence="1 2">DSM 45317</strain>
    </source>
</reference>